<keyword evidence="1 3" id="KW-0175">Coiled coil</keyword>
<evidence type="ECO:0000313" key="4">
    <source>
        <dbReference type="EMBL" id="OAF64920.1"/>
    </source>
</evidence>
<gene>
    <name evidence="4" type="ORF">A3Q56_07371</name>
</gene>
<evidence type="ECO:0000256" key="2">
    <source>
        <dbReference type="ARBA" id="ARBA00046344"/>
    </source>
</evidence>
<proteinExistence type="inferred from homology"/>
<dbReference type="PANTHER" id="PTHR22420">
    <property type="entry name" value="PROTEIN FAM81A"/>
    <property type="match status" value="1"/>
</dbReference>
<sequence>MSNFNCPPNDNIHHVEREITLEKRLLSLEDHKTKTENIINELTMRMYKLKEDLNESLNIIHIKSNEELVSRDKISKHLENITNTFNDQNKTFDQKINENNNTVHGIVNETHELENEYNKNIADIRHRIVRCDTSIASVNSDLRGNSDSLKQQINLISHGNKELMDKINQLESKMNELVLENERLKSKTDIDHHNSYNKGIENLRNLEVRLAQATEENKNNIHMCLNQKDMNIDKLATQFMTDISNIHNDFEHVKSKYEEKFANLVNSANIRFSKIEDNINHFNSKNVDIEQNLERRIWSYIDQNIKKNQDEINAIKKESRDGFRSVHESINSLRDLIESRVQIIEEQFKKEIGHIRKLIVLV</sequence>
<name>A0A177ASX8_9BILA</name>
<dbReference type="InterPro" id="IPR029619">
    <property type="entry name" value="FAM81"/>
</dbReference>
<dbReference type="PANTHER" id="PTHR22420:SF4">
    <property type="entry name" value="PROTEIN FAM81A"/>
    <property type="match status" value="1"/>
</dbReference>
<feature type="coiled-coil region" evidence="3">
    <location>
        <begin position="160"/>
        <end position="223"/>
    </location>
</feature>
<comment type="caution">
    <text evidence="4">The sequence shown here is derived from an EMBL/GenBank/DDBJ whole genome shotgun (WGS) entry which is preliminary data.</text>
</comment>
<dbReference type="Proteomes" id="UP000078046">
    <property type="component" value="Unassembled WGS sequence"/>
</dbReference>
<reference evidence="4 5" key="1">
    <citation type="submission" date="2016-04" db="EMBL/GenBank/DDBJ databases">
        <title>The genome of Intoshia linei affirms orthonectids as highly simplified spiralians.</title>
        <authorList>
            <person name="Mikhailov K.V."/>
            <person name="Slusarev G.S."/>
            <person name="Nikitin M.A."/>
            <person name="Logacheva M.D."/>
            <person name="Penin A."/>
            <person name="Aleoshin V."/>
            <person name="Panchin Y.V."/>
        </authorList>
    </citation>
    <scope>NUCLEOTIDE SEQUENCE [LARGE SCALE GENOMIC DNA]</scope>
    <source>
        <strain evidence="4">Intl2013</strain>
        <tissue evidence="4">Whole animal</tissue>
    </source>
</reference>
<dbReference type="AlphaFoldDB" id="A0A177ASX8"/>
<evidence type="ECO:0000313" key="5">
    <source>
        <dbReference type="Proteomes" id="UP000078046"/>
    </source>
</evidence>
<keyword evidence="5" id="KW-1185">Reference proteome</keyword>
<dbReference type="EMBL" id="LWCA01001538">
    <property type="protein sequence ID" value="OAF64920.1"/>
    <property type="molecule type" value="Genomic_DNA"/>
</dbReference>
<evidence type="ECO:0000256" key="3">
    <source>
        <dbReference type="SAM" id="Coils"/>
    </source>
</evidence>
<organism evidence="4 5">
    <name type="scientific">Intoshia linei</name>
    <dbReference type="NCBI Taxonomy" id="1819745"/>
    <lineage>
        <taxon>Eukaryota</taxon>
        <taxon>Metazoa</taxon>
        <taxon>Spiralia</taxon>
        <taxon>Lophotrochozoa</taxon>
        <taxon>Mesozoa</taxon>
        <taxon>Orthonectida</taxon>
        <taxon>Rhopaluridae</taxon>
        <taxon>Intoshia</taxon>
    </lineage>
</organism>
<protein>
    <submittedName>
        <fullName evidence="4">Uncharacterized protein</fullName>
    </submittedName>
</protein>
<dbReference type="OrthoDB" id="10014002at2759"/>
<comment type="similarity">
    <text evidence="2">Belongs to the FAM81 family.</text>
</comment>
<accession>A0A177ASX8</accession>
<evidence type="ECO:0000256" key="1">
    <source>
        <dbReference type="ARBA" id="ARBA00023054"/>
    </source>
</evidence>